<accession>A0A9P1DNR1</accession>
<gene>
    <name evidence="2" type="ORF">C1SCF055_LOCUS37781</name>
</gene>
<feature type="region of interest" description="Disordered" evidence="1">
    <location>
        <begin position="557"/>
        <end position="583"/>
    </location>
</feature>
<proteinExistence type="predicted"/>
<dbReference type="EMBL" id="CAMXCT030005566">
    <property type="protein sequence ID" value="CAL4800064.1"/>
    <property type="molecule type" value="Genomic_DNA"/>
</dbReference>
<name>A0A9P1DNR1_9DINO</name>
<dbReference type="EMBL" id="CAMXCT020005566">
    <property type="protein sequence ID" value="CAL1166127.1"/>
    <property type="molecule type" value="Genomic_DNA"/>
</dbReference>
<reference evidence="3" key="2">
    <citation type="submission" date="2024-04" db="EMBL/GenBank/DDBJ databases">
        <authorList>
            <person name="Chen Y."/>
            <person name="Shah S."/>
            <person name="Dougan E. K."/>
            <person name="Thang M."/>
            <person name="Chan C."/>
        </authorList>
    </citation>
    <scope>NUCLEOTIDE SEQUENCE [LARGE SCALE GENOMIC DNA]</scope>
</reference>
<dbReference type="GO" id="GO:0004674">
    <property type="term" value="F:protein serine/threonine kinase activity"/>
    <property type="evidence" value="ECO:0007669"/>
    <property type="project" value="UniProtKB-KW"/>
</dbReference>
<evidence type="ECO:0000313" key="4">
    <source>
        <dbReference type="EMBL" id="CAL4800064.1"/>
    </source>
</evidence>
<dbReference type="AlphaFoldDB" id="A0A9P1DNR1"/>
<dbReference type="OrthoDB" id="40902at2759"/>
<organism evidence="2">
    <name type="scientific">Cladocopium goreaui</name>
    <dbReference type="NCBI Taxonomy" id="2562237"/>
    <lineage>
        <taxon>Eukaryota</taxon>
        <taxon>Sar</taxon>
        <taxon>Alveolata</taxon>
        <taxon>Dinophyceae</taxon>
        <taxon>Suessiales</taxon>
        <taxon>Symbiodiniaceae</taxon>
        <taxon>Cladocopium</taxon>
    </lineage>
</organism>
<keyword evidence="4" id="KW-0418">Kinase</keyword>
<evidence type="ECO:0000256" key="1">
    <source>
        <dbReference type="SAM" id="MobiDB-lite"/>
    </source>
</evidence>
<keyword evidence="4" id="KW-0723">Serine/threonine-protein kinase</keyword>
<comment type="caution">
    <text evidence="2">The sequence shown here is derived from an EMBL/GenBank/DDBJ whole genome shotgun (WGS) entry which is preliminary data.</text>
</comment>
<dbReference type="EMBL" id="CAMXCT010005566">
    <property type="protein sequence ID" value="CAI4012752.1"/>
    <property type="molecule type" value="Genomic_DNA"/>
</dbReference>
<feature type="region of interest" description="Disordered" evidence="1">
    <location>
        <begin position="427"/>
        <end position="460"/>
    </location>
</feature>
<feature type="non-terminal residue" evidence="2">
    <location>
        <position position="1"/>
    </location>
</feature>
<evidence type="ECO:0000313" key="5">
    <source>
        <dbReference type="Proteomes" id="UP001152797"/>
    </source>
</evidence>
<protein>
    <submittedName>
        <fullName evidence="4">Non-specific serine/threonine protein kinase</fullName>
    </submittedName>
</protein>
<dbReference type="Proteomes" id="UP001152797">
    <property type="component" value="Unassembled WGS sequence"/>
</dbReference>
<evidence type="ECO:0000313" key="2">
    <source>
        <dbReference type="EMBL" id="CAI4012752.1"/>
    </source>
</evidence>
<evidence type="ECO:0000313" key="3">
    <source>
        <dbReference type="EMBL" id="CAL1166127.1"/>
    </source>
</evidence>
<keyword evidence="4" id="KW-0808">Transferase</keyword>
<reference evidence="2" key="1">
    <citation type="submission" date="2022-10" db="EMBL/GenBank/DDBJ databases">
        <authorList>
            <person name="Chen Y."/>
            <person name="Dougan E. K."/>
            <person name="Chan C."/>
            <person name="Rhodes N."/>
            <person name="Thang M."/>
        </authorList>
    </citation>
    <scope>NUCLEOTIDE SEQUENCE</scope>
</reference>
<keyword evidence="5" id="KW-1185">Reference proteome</keyword>
<sequence>VPPWAAAGCNPKPQVKLKPLSPVKRQRCSGPLLSRLRSKDGDDMLATVLNSLLPVPSQSSGKRRTLSPLPKEAVPSSPLCLSHERWSPSVGSPKFSVGSEQSLEVLEFLGVLTRRFGNLTRAFRAMKRAAGKGRKDYSLLPLSKAEFTWCVTSFLHHGNNTLACKLFAAMNRAEGIALCDLIEHTPEGLLSLQQVRQQLLEEWSREELEEVLQSHQQDEVSKQDFMNLAEDLGMESCQAWHLFELLEDAGHAGRGRGHGGRGHGGRGHGGCIGMADLREAVLSDETRLLWHDLWKQLVARFGSIRDALRILESCVHSPECHVDEDTFANWMESWSICREEAAEYFDFLKGAECCNSDGSNESNLLEKLKNSLHSAAPKTSLEDFWQRVAAEWPELLEAAHAKSAPGQLADLLLELLPMEMRLIMKQMRQGSRQGTPRKVSGSHKRPQVTEHSTSGNVQSQSPLSLLSLDLEAFTALAMHIDVSPENSKELFESITRSASVAQSEDVVPEAQIYLDDFAEQMILWTEGVDRRGPMKEKIRFAPVRAVISALKAELLPAAPPSETPESTKATKLPKDRKEKKQRPQLPWCTYYHLRPNPVPTALT</sequence>